<keyword evidence="7" id="KW-0067">ATP-binding</keyword>
<feature type="transmembrane region" description="Helical" evidence="10">
    <location>
        <begin position="28"/>
        <end position="45"/>
    </location>
</feature>
<evidence type="ECO:0000256" key="5">
    <source>
        <dbReference type="ARBA" id="ARBA00022741"/>
    </source>
</evidence>
<keyword evidence="3" id="KW-0597">Phosphoprotein</keyword>
<feature type="coiled-coil region" evidence="9">
    <location>
        <begin position="203"/>
        <end position="234"/>
    </location>
</feature>
<evidence type="ECO:0000313" key="13">
    <source>
        <dbReference type="Proteomes" id="UP000581688"/>
    </source>
</evidence>
<evidence type="ECO:0000256" key="1">
    <source>
        <dbReference type="ARBA" id="ARBA00000085"/>
    </source>
</evidence>
<dbReference type="RefSeq" id="WP_174497538.1">
    <property type="nucleotide sequence ID" value="NZ_CADDWK010000016.1"/>
</dbReference>
<reference evidence="12 13" key="1">
    <citation type="submission" date="2020-08" db="EMBL/GenBank/DDBJ databases">
        <title>Genomic Encyclopedia of Type Strains, Phase IV (KMG-IV): sequencing the most valuable type-strain genomes for metagenomic binning, comparative biology and taxonomic classification.</title>
        <authorList>
            <person name="Goeker M."/>
        </authorList>
    </citation>
    <scope>NUCLEOTIDE SEQUENCE [LARGE SCALE GENOMIC DNA]</scope>
    <source>
        <strain evidence="12 13">DSM 19612</strain>
    </source>
</reference>
<evidence type="ECO:0000313" key="12">
    <source>
        <dbReference type="EMBL" id="MBB6455062.1"/>
    </source>
</evidence>
<evidence type="ECO:0000256" key="10">
    <source>
        <dbReference type="SAM" id="Phobius"/>
    </source>
</evidence>
<keyword evidence="9" id="KW-0175">Coiled coil</keyword>
<evidence type="ECO:0000256" key="3">
    <source>
        <dbReference type="ARBA" id="ARBA00022553"/>
    </source>
</evidence>
<dbReference type="InterPro" id="IPR011712">
    <property type="entry name" value="Sig_transdc_His_kin_sub3_dim/P"/>
</dbReference>
<feature type="transmembrane region" description="Helical" evidence="10">
    <location>
        <begin position="52"/>
        <end position="68"/>
    </location>
</feature>
<evidence type="ECO:0000256" key="2">
    <source>
        <dbReference type="ARBA" id="ARBA00012438"/>
    </source>
</evidence>
<sequence length="364" mass="42284">MSKFWISFIPLVILLALAVSSSYDQSSFPVLLIITSLIMIAYFLLPIIKFRLLLYIVMIFLVILMEIVNVHSIGLYLLFIILYVNIDSINWISTMEFRLLTILNVFVFHFWLYIHEQYTIGWTIFSLLLFYLLISLNELAQSLKELQHTYESILGEYRKMKRQIVESERAARLEERTKIARDIHDSVGHKMTALLMKLNMLSIQEKKVEYEQLKELATASLEETRHAVKALQNEEIEGISSVLQLIRKLEAESHIHLDFTLKKGVLSTPLNNTQSIVLYRVLQESLTNAMRHAYSREVKVVLALNAVGDLEFKIENKVHQDTKTEWGFGLTNMKKRLEEINGTLQIYQRENTFVVTGIIPLGEE</sequence>
<dbReference type="GO" id="GO:0005524">
    <property type="term" value="F:ATP binding"/>
    <property type="evidence" value="ECO:0007669"/>
    <property type="project" value="UniProtKB-KW"/>
</dbReference>
<evidence type="ECO:0000256" key="9">
    <source>
        <dbReference type="SAM" id="Coils"/>
    </source>
</evidence>
<feature type="transmembrane region" description="Helical" evidence="10">
    <location>
        <begin position="120"/>
        <end position="140"/>
    </location>
</feature>
<evidence type="ECO:0000259" key="11">
    <source>
        <dbReference type="Pfam" id="PF07730"/>
    </source>
</evidence>
<evidence type="ECO:0000256" key="7">
    <source>
        <dbReference type="ARBA" id="ARBA00022840"/>
    </source>
</evidence>
<dbReference type="SUPFAM" id="SSF55874">
    <property type="entry name" value="ATPase domain of HSP90 chaperone/DNA topoisomerase II/histidine kinase"/>
    <property type="match status" value="1"/>
</dbReference>
<feature type="domain" description="Signal transduction histidine kinase subgroup 3 dimerisation and phosphoacceptor" evidence="11">
    <location>
        <begin position="175"/>
        <end position="233"/>
    </location>
</feature>
<organism evidence="12 13">
    <name type="scientific">Salirhabdus euzebyi</name>
    <dbReference type="NCBI Taxonomy" id="394506"/>
    <lineage>
        <taxon>Bacteria</taxon>
        <taxon>Bacillati</taxon>
        <taxon>Bacillota</taxon>
        <taxon>Bacilli</taxon>
        <taxon>Bacillales</taxon>
        <taxon>Bacillaceae</taxon>
        <taxon>Salirhabdus</taxon>
    </lineage>
</organism>
<dbReference type="PANTHER" id="PTHR24421:SF10">
    <property type="entry name" value="NITRATE_NITRITE SENSOR PROTEIN NARQ"/>
    <property type="match status" value="1"/>
</dbReference>
<dbReference type="Pfam" id="PF07730">
    <property type="entry name" value="HisKA_3"/>
    <property type="match status" value="1"/>
</dbReference>
<keyword evidence="13" id="KW-1185">Reference proteome</keyword>
<keyword evidence="6 12" id="KW-0418">Kinase</keyword>
<dbReference type="InterPro" id="IPR036890">
    <property type="entry name" value="HATPase_C_sf"/>
</dbReference>
<evidence type="ECO:0000256" key="4">
    <source>
        <dbReference type="ARBA" id="ARBA00022679"/>
    </source>
</evidence>
<keyword evidence="10" id="KW-0812">Transmembrane</keyword>
<keyword evidence="8" id="KW-0902">Two-component regulatory system</keyword>
<dbReference type="Proteomes" id="UP000581688">
    <property type="component" value="Unassembled WGS sequence"/>
</dbReference>
<dbReference type="AlphaFoldDB" id="A0A841QA04"/>
<dbReference type="EC" id="2.7.13.3" evidence="2"/>
<comment type="caution">
    <text evidence="12">The sequence shown here is derived from an EMBL/GenBank/DDBJ whole genome shotgun (WGS) entry which is preliminary data.</text>
</comment>
<comment type="catalytic activity">
    <reaction evidence="1">
        <text>ATP + protein L-histidine = ADP + protein N-phospho-L-histidine.</text>
        <dbReference type="EC" id="2.7.13.3"/>
    </reaction>
</comment>
<dbReference type="Gene3D" id="1.20.5.1930">
    <property type="match status" value="1"/>
</dbReference>
<dbReference type="GO" id="GO:0000155">
    <property type="term" value="F:phosphorelay sensor kinase activity"/>
    <property type="evidence" value="ECO:0007669"/>
    <property type="project" value="InterPro"/>
</dbReference>
<gene>
    <name evidence="12" type="ORF">HNQ94_003557</name>
</gene>
<protein>
    <recommendedName>
        <fullName evidence="2">histidine kinase</fullName>
        <ecNumber evidence="2">2.7.13.3</ecNumber>
    </recommendedName>
</protein>
<proteinExistence type="predicted"/>
<name>A0A841QA04_9BACI</name>
<dbReference type="GO" id="GO:0016020">
    <property type="term" value="C:membrane"/>
    <property type="evidence" value="ECO:0007669"/>
    <property type="project" value="InterPro"/>
</dbReference>
<dbReference type="InterPro" id="IPR050482">
    <property type="entry name" value="Sensor_HK_TwoCompSys"/>
</dbReference>
<keyword evidence="10" id="KW-0472">Membrane</keyword>
<accession>A0A841QA04</accession>
<dbReference type="PANTHER" id="PTHR24421">
    <property type="entry name" value="NITRATE/NITRITE SENSOR PROTEIN NARX-RELATED"/>
    <property type="match status" value="1"/>
</dbReference>
<evidence type="ECO:0000256" key="8">
    <source>
        <dbReference type="ARBA" id="ARBA00023012"/>
    </source>
</evidence>
<keyword evidence="5" id="KW-0547">Nucleotide-binding</keyword>
<dbReference type="GO" id="GO:0046983">
    <property type="term" value="F:protein dimerization activity"/>
    <property type="evidence" value="ECO:0007669"/>
    <property type="project" value="InterPro"/>
</dbReference>
<feature type="coiled-coil region" evidence="9">
    <location>
        <begin position="136"/>
        <end position="177"/>
    </location>
</feature>
<keyword evidence="10" id="KW-1133">Transmembrane helix</keyword>
<keyword evidence="4" id="KW-0808">Transferase</keyword>
<dbReference type="EMBL" id="JACHGH010000015">
    <property type="protein sequence ID" value="MBB6455062.1"/>
    <property type="molecule type" value="Genomic_DNA"/>
</dbReference>
<evidence type="ECO:0000256" key="6">
    <source>
        <dbReference type="ARBA" id="ARBA00022777"/>
    </source>
</evidence>
<dbReference type="CDD" id="cd16917">
    <property type="entry name" value="HATPase_UhpB-NarQ-NarX-like"/>
    <property type="match status" value="1"/>
</dbReference>
<dbReference type="Gene3D" id="3.30.565.10">
    <property type="entry name" value="Histidine kinase-like ATPase, C-terminal domain"/>
    <property type="match status" value="1"/>
</dbReference>
<feature type="transmembrane region" description="Helical" evidence="10">
    <location>
        <begin position="97"/>
        <end position="114"/>
    </location>
</feature>